<evidence type="ECO:0000256" key="4">
    <source>
        <dbReference type="ARBA" id="ARBA00023172"/>
    </source>
</evidence>
<dbReference type="InterPro" id="IPR013762">
    <property type="entry name" value="Integrase-like_cat_sf"/>
</dbReference>
<accession>A0A6L8MLQ8</accession>
<feature type="domain" description="Tyr recombinase" evidence="5">
    <location>
        <begin position="4"/>
        <end position="187"/>
    </location>
</feature>
<dbReference type="InterPro" id="IPR050090">
    <property type="entry name" value="Tyrosine_recombinase_XerCD"/>
</dbReference>
<keyword evidence="4" id="KW-0233">DNA recombination</keyword>
<protein>
    <submittedName>
        <fullName evidence="6">Tyrosine-type recombinase/integrase</fullName>
    </submittedName>
</protein>
<evidence type="ECO:0000313" key="6">
    <source>
        <dbReference type="EMBL" id="MYM83574.1"/>
    </source>
</evidence>
<evidence type="ECO:0000313" key="7">
    <source>
        <dbReference type="Proteomes" id="UP000474565"/>
    </source>
</evidence>
<reference evidence="6 7" key="1">
    <citation type="submission" date="2019-12" db="EMBL/GenBank/DDBJ databases">
        <title>Novel species isolated from a subtropical stream in China.</title>
        <authorList>
            <person name="Lu H."/>
        </authorList>
    </citation>
    <scope>NUCLEOTIDE SEQUENCE [LARGE SCALE GENOMIC DNA]</scope>
    <source>
        <strain evidence="6 7">FT50W</strain>
    </source>
</reference>
<proteinExistence type="inferred from homology"/>
<dbReference type="InterPro" id="IPR011010">
    <property type="entry name" value="DNA_brk_join_enz"/>
</dbReference>
<dbReference type="PANTHER" id="PTHR30349">
    <property type="entry name" value="PHAGE INTEGRASE-RELATED"/>
    <property type="match status" value="1"/>
</dbReference>
<dbReference type="PROSITE" id="PS51898">
    <property type="entry name" value="TYR_RECOMBINASE"/>
    <property type="match status" value="1"/>
</dbReference>
<evidence type="ECO:0000256" key="1">
    <source>
        <dbReference type="ARBA" id="ARBA00008857"/>
    </source>
</evidence>
<gene>
    <name evidence="6" type="ORF">GTP44_16630</name>
</gene>
<evidence type="ECO:0000256" key="2">
    <source>
        <dbReference type="ARBA" id="ARBA00022908"/>
    </source>
</evidence>
<evidence type="ECO:0000256" key="3">
    <source>
        <dbReference type="ARBA" id="ARBA00023125"/>
    </source>
</evidence>
<dbReference type="GO" id="GO:0015074">
    <property type="term" value="P:DNA integration"/>
    <property type="evidence" value="ECO:0007669"/>
    <property type="project" value="UniProtKB-KW"/>
</dbReference>
<dbReference type="Pfam" id="PF00589">
    <property type="entry name" value="Phage_integrase"/>
    <property type="match status" value="1"/>
</dbReference>
<dbReference type="Proteomes" id="UP000474565">
    <property type="component" value="Unassembled WGS sequence"/>
</dbReference>
<dbReference type="GO" id="GO:0003677">
    <property type="term" value="F:DNA binding"/>
    <property type="evidence" value="ECO:0007669"/>
    <property type="project" value="UniProtKB-KW"/>
</dbReference>
<comment type="caution">
    <text evidence="6">The sequence shown here is derived from an EMBL/GenBank/DDBJ whole genome shotgun (WGS) entry which is preliminary data.</text>
</comment>
<name>A0A6L8MLQ8_9BURK</name>
<organism evidence="6 7">
    <name type="scientific">Duganella lactea</name>
    <dbReference type="NCBI Taxonomy" id="2692173"/>
    <lineage>
        <taxon>Bacteria</taxon>
        <taxon>Pseudomonadati</taxon>
        <taxon>Pseudomonadota</taxon>
        <taxon>Betaproteobacteria</taxon>
        <taxon>Burkholderiales</taxon>
        <taxon>Oxalobacteraceae</taxon>
        <taxon>Telluria group</taxon>
        <taxon>Duganella</taxon>
    </lineage>
</organism>
<dbReference type="GO" id="GO:0006310">
    <property type="term" value="P:DNA recombination"/>
    <property type="evidence" value="ECO:0007669"/>
    <property type="project" value="UniProtKB-KW"/>
</dbReference>
<dbReference type="AlphaFoldDB" id="A0A6L8MLQ8"/>
<dbReference type="EMBL" id="WWCP01000021">
    <property type="protein sequence ID" value="MYM83574.1"/>
    <property type="molecule type" value="Genomic_DNA"/>
</dbReference>
<sequence length="212" mass="24601">MFRSLIDPFSVDEIAAILNAGRQEERNMIQFAFGTGLRICEYIHAKWVWYLPGEKRIAVSGNDVEGVEQKKGKTSKSNRKVDLRFIAHDALQNQRDYTSDDLIFLDARYNKRWTGDKAIRVRWKRILKVAGVRYRNPYQTRHTFASNLLMLGANPLYVASQLGHENTAMIERHYSRRITGGLDGNKRTQLLALYSKIDPKHRNEFPIFLLSD</sequence>
<keyword evidence="3" id="KW-0238">DNA-binding</keyword>
<dbReference type="PANTHER" id="PTHR30349:SF41">
    <property type="entry name" value="INTEGRASE_RECOMBINASE PROTEIN MJ0367-RELATED"/>
    <property type="match status" value="1"/>
</dbReference>
<keyword evidence="2" id="KW-0229">DNA integration</keyword>
<comment type="similarity">
    <text evidence="1">Belongs to the 'phage' integrase family.</text>
</comment>
<dbReference type="CDD" id="cd01189">
    <property type="entry name" value="INT_ICEBs1_C_like"/>
    <property type="match status" value="1"/>
</dbReference>
<dbReference type="SUPFAM" id="SSF56349">
    <property type="entry name" value="DNA breaking-rejoining enzymes"/>
    <property type="match status" value="1"/>
</dbReference>
<dbReference type="InterPro" id="IPR002104">
    <property type="entry name" value="Integrase_catalytic"/>
</dbReference>
<evidence type="ECO:0000259" key="5">
    <source>
        <dbReference type="PROSITE" id="PS51898"/>
    </source>
</evidence>
<dbReference type="Gene3D" id="1.10.443.10">
    <property type="entry name" value="Intergrase catalytic core"/>
    <property type="match status" value="1"/>
</dbReference>